<feature type="compositionally biased region" description="Polar residues" evidence="1">
    <location>
        <begin position="319"/>
        <end position="329"/>
    </location>
</feature>
<evidence type="ECO:0000313" key="3">
    <source>
        <dbReference type="Proteomes" id="UP000481153"/>
    </source>
</evidence>
<dbReference type="EMBL" id="VJMJ01000054">
    <property type="protein sequence ID" value="KAF0740106.1"/>
    <property type="molecule type" value="Genomic_DNA"/>
</dbReference>
<evidence type="ECO:0000313" key="2">
    <source>
        <dbReference type="EMBL" id="KAF0740106.1"/>
    </source>
</evidence>
<sequence>MGNSTSAGGQRTKPPAKIVSVQPKTPATSSIPTHGDRCTEEATDTSQFESIAPPMMPPQRTSPPRLRKHKTHKSSAFNVEPESHTLLGGDARPSDIQHLVEHLIRKKPVALQKLKKYVGHDCRDAIRLFHPTAKSSSDEEAVDLVRNRVSEVHLEGFARCVWGTLTTPATHPGCTIECLERINDNTIYNRITIDDVPLVMHLLSHQTRSPNRIVIVFRNIVDDGQFPLEGQPYLVLLSGWLVLDRDQQATHARTFVKFRGTQVRQSNNNVDKTSEESTWLDAIATKLFDLVETTNKTKLHGTIHDDPGTTTATRRKHSAASNGNCFESR</sequence>
<feature type="compositionally biased region" description="Polar residues" evidence="1">
    <location>
        <begin position="22"/>
        <end position="32"/>
    </location>
</feature>
<dbReference type="VEuPathDB" id="FungiDB:AeMF1_012199"/>
<dbReference type="AlphaFoldDB" id="A0A6G0XID7"/>
<protein>
    <submittedName>
        <fullName evidence="2">Uncharacterized protein</fullName>
    </submittedName>
</protein>
<evidence type="ECO:0000256" key="1">
    <source>
        <dbReference type="SAM" id="MobiDB-lite"/>
    </source>
</evidence>
<proteinExistence type="predicted"/>
<feature type="region of interest" description="Disordered" evidence="1">
    <location>
        <begin position="303"/>
        <end position="329"/>
    </location>
</feature>
<reference evidence="2 3" key="1">
    <citation type="submission" date="2019-07" db="EMBL/GenBank/DDBJ databases">
        <title>Genomics analysis of Aphanomyces spp. identifies a new class of oomycete effector associated with host adaptation.</title>
        <authorList>
            <person name="Gaulin E."/>
        </authorList>
    </citation>
    <scope>NUCLEOTIDE SEQUENCE [LARGE SCALE GENOMIC DNA]</scope>
    <source>
        <strain evidence="2 3">ATCC 201684</strain>
    </source>
</reference>
<dbReference type="Proteomes" id="UP000481153">
    <property type="component" value="Unassembled WGS sequence"/>
</dbReference>
<comment type="caution">
    <text evidence="2">The sequence shown here is derived from an EMBL/GenBank/DDBJ whole genome shotgun (WGS) entry which is preliminary data.</text>
</comment>
<accession>A0A6G0XID7</accession>
<name>A0A6G0XID7_9STRA</name>
<organism evidence="2 3">
    <name type="scientific">Aphanomyces euteiches</name>
    <dbReference type="NCBI Taxonomy" id="100861"/>
    <lineage>
        <taxon>Eukaryota</taxon>
        <taxon>Sar</taxon>
        <taxon>Stramenopiles</taxon>
        <taxon>Oomycota</taxon>
        <taxon>Saprolegniomycetes</taxon>
        <taxon>Saprolegniales</taxon>
        <taxon>Verrucalvaceae</taxon>
        <taxon>Aphanomyces</taxon>
    </lineage>
</organism>
<feature type="region of interest" description="Disordered" evidence="1">
    <location>
        <begin position="1"/>
        <end position="67"/>
    </location>
</feature>
<gene>
    <name evidence="2" type="ORF">Ae201684_004347</name>
</gene>
<keyword evidence="3" id="KW-1185">Reference proteome</keyword>